<comment type="caution">
    <text evidence="6">The sequence shown here is derived from an EMBL/GenBank/DDBJ whole genome shotgun (WGS) entry which is preliminary data.</text>
</comment>
<dbReference type="InterPro" id="IPR006626">
    <property type="entry name" value="PbH1"/>
</dbReference>
<dbReference type="PANTHER" id="PTHR31339:SF9">
    <property type="entry name" value="PLASMIN AND FIBRONECTIN-BINDING PROTEIN A"/>
    <property type="match status" value="1"/>
</dbReference>
<dbReference type="InterPro" id="IPR024535">
    <property type="entry name" value="RHGA/B-epi-like_pectate_lyase"/>
</dbReference>
<dbReference type="Pfam" id="PF00295">
    <property type="entry name" value="Glyco_hydro_28"/>
    <property type="match status" value="1"/>
</dbReference>
<sequence length="483" mass="53092">MKLPENKVWSGALLLLLIVVCACQPGKSTKEPVASGQNNDPWEQAAAILKEIKAPEFPEKDFVITSYGAVGDGKTNCTEAFRKAIAACNQAGGGRVLVPAGNYYTGPIHLLSNVNLHVVKEARISFSTKPDDYLPLVYTRWEGVELMNYSPLIYAFEQKNIAITGEGTLDGGANETNWWPWKGQQHYGYKPGTPNQTDPDKRAALFRMAEENVPVRDRRFGPGFYLRPQFVQPYRCQNVLIQGVTFINSPMWILNPVLCTNVTIEKVTVESQGPNSDGCDPESCKNVLIKDCFFNTGDDCIAIKSGRNADGRRINVPSENIIIQGCSMANGHGGVVIGSEISGGARNIFAEGCTMNSPLLDRALRIKTSSARGGIVENIYMRNIKVGQVKEQVIIATMFYEDSGAFVPTIRNIEVKNMVVENGGKVGVLLEGYKESPVQNIKLENVEIKNVQKPYKFSNVKDIFFEKVTINGKPTTVSAAVKQ</sequence>
<dbReference type="PANTHER" id="PTHR31339">
    <property type="entry name" value="PECTIN LYASE-RELATED"/>
    <property type="match status" value="1"/>
</dbReference>
<dbReference type="SUPFAM" id="SSF51126">
    <property type="entry name" value="Pectin lyase-like"/>
    <property type="match status" value="1"/>
</dbReference>
<gene>
    <name evidence="6" type="ORF">F0145_21360</name>
</gene>
<evidence type="ECO:0000256" key="1">
    <source>
        <dbReference type="ARBA" id="ARBA00008834"/>
    </source>
</evidence>
<evidence type="ECO:0000313" key="6">
    <source>
        <dbReference type="EMBL" id="KAA5541180.1"/>
    </source>
</evidence>
<keyword evidence="7" id="KW-1185">Reference proteome</keyword>
<dbReference type="PROSITE" id="PS00502">
    <property type="entry name" value="POLYGALACTURONASE"/>
    <property type="match status" value="1"/>
</dbReference>
<dbReference type="InterPro" id="IPR051801">
    <property type="entry name" value="GH28_Enzymes"/>
</dbReference>
<organism evidence="6 7">
    <name type="scientific">Adhaeribacter rhizoryzae</name>
    <dbReference type="NCBI Taxonomy" id="2607907"/>
    <lineage>
        <taxon>Bacteria</taxon>
        <taxon>Pseudomonadati</taxon>
        <taxon>Bacteroidota</taxon>
        <taxon>Cytophagia</taxon>
        <taxon>Cytophagales</taxon>
        <taxon>Hymenobacteraceae</taxon>
        <taxon>Adhaeribacter</taxon>
    </lineage>
</organism>
<dbReference type="InterPro" id="IPR011050">
    <property type="entry name" value="Pectin_lyase_fold/virulence"/>
</dbReference>
<keyword evidence="2 4" id="KW-0378">Hydrolase</keyword>
<dbReference type="RefSeq" id="WP_150091803.1">
    <property type="nucleotide sequence ID" value="NZ_VWSF01000023.1"/>
</dbReference>
<dbReference type="PROSITE" id="PS51257">
    <property type="entry name" value="PROKAR_LIPOPROTEIN"/>
    <property type="match status" value="1"/>
</dbReference>
<keyword evidence="3 4" id="KW-0326">Glycosidase</keyword>
<dbReference type="GO" id="GO:0005975">
    <property type="term" value="P:carbohydrate metabolic process"/>
    <property type="evidence" value="ECO:0007669"/>
    <property type="project" value="InterPro"/>
</dbReference>
<dbReference type="InterPro" id="IPR000743">
    <property type="entry name" value="Glyco_hydro_28"/>
</dbReference>
<dbReference type="GO" id="GO:0004650">
    <property type="term" value="F:polygalacturonase activity"/>
    <property type="evidence" value="ECO:0007669"/>
    <property type="project" value="InterPro"/>
</dbReference>
<name>A0A5M6D3L0_9BACT</name>
<dbReference type="SMART" id="SM00710">
    <property type="entry name" value="PbH1"/>
    <property type="match status" value="5"/>
</dbReference>
<dbReference type="InterPro" id="IPR012334">
    <property type="entry name" value="Pectin_lyas_fold"/>
</dbReference>
<reference evidence="6 7" key="1">
    <citation type="submission" date="2019-09" db="EMBL/GenBank/DDBJ databases">
        <title>Genome sequence and assembly of Adhaeribacter sp.</title>
        <authorList>
            <person name="Chhetri G."/>
        </authorList>
    </citation>
    <scope>NUCLEOTIDE SEQUENCE [LARGE SCALE GENOMIC DNA]</scope>
    <source>
        <strain evidence="6 7">DK36</strain>
    </source>
</reference>
<accession>A0A5M6D3L0</accession>
<proteinExistence type="inferred from homology"/>
<dbReference type="EMBL" id="VWSF01000023">
    <property type="protein sequence ID" value="KAA5541180.1"/>
    <property type="molecule type" value="Genomic_DNA"/>
</dbReference>
<evidence type="ECO:0000313" key="7">
    <source>
        <dbReference type="Proteomes" id="UP000323426"/>
    </source>
</evidence>
<evidence type="ECO:0000256" key="4">
    <source>
        <dbReference type="RuleBase" id="RU361169"/>
    </source>
</evidence>
<comment type="similarity">
    <text evidence="1 4">Belongs to the glycosyl hydrolase 28 family.</text>
</comment>
<feature type="domain" description="Rhamnogalacturonase A/B/Epimerase-like pectate lyase" evidence="5">
    <location>
        <begin position="64"/>
        <end position="116"/>
    </location>
</feature>
<evidence type="ECO:0000256" key="2">
    <source>
        <dbReference type="ARBA" id="ARBA00022801"/>
    </source>
</evidence>
<evidence type="ECO:0000256" key="3">
    <source>
        <dbReference type="ARBA" id="ARBA00023295"/>
    </source>
</evidence>
<dbReference type="AlphaFoldDB" id="A0A5M6D3L0"/>
<dbReference type="Proteomes" id="UP000323426">
    <property type="component" value="Unassembled WGS sequence"/>
</dbReference>
<evidence type="ECO:0000259" key="5">
    <source>
        <dbReference type="Pfam" id="PF12708"/>
    </source>
</evidence>
<dbReference type="Pfam" id="PF12708">
    <property type="entry name" value="Pect-lyase_RHGA_epim"/>
    <property type="match status" value="1"/>
</dbReference>
<protein>
    <submittedName>
        <fullName evidence="6">Glycoside hydrolase family 28 protein</fullName>
    </submittedName>
</protein>
<dbReference type="Gene3D" id="2.160.20.10">
    <property type="entry name" value="Single-stranded right-handed beta-helix, Pectin lyase-like"/>
    <property type="match status" value="1"/>
</dbReference>